<dbReference type="EMBL" id="CP033019">
    <property type="protein sequence ID" value="AYM76549.1"/>
    <property type="molecule type" value="Genomic_DNA"/>
</dbReference>
<sequence length="100" mass="10920">MIATSVPVACWSRKYAHAHLRQLQLIVSQAGPLHVILPYRSAVSHYLAGGGVLPADEPTRIRALMSYAESLNPRTLALRLTALGEADSTGPRNTRLLSRF</sequence>
<name>A0A3G2EAP7_9BURK</name>
<organism evidence="1 2">
    <name type="scientific">Janthinobacterium agaricidamnosum</name>
    <dbReference type="NCBI Taxonomy" id="55508"/>
    <lineage>
        <taxon>Bacteria</taxon>
        <taxon>Pseudomonadati</taxon>
        <taxon>Pseudomonadota</taxon>
        <taxon>Betaproteobacteria</taxon>
        <taxon>Burkholderiales</taxon>
        <taxon>Oxalobacteraceae</taxon>
        <taxon>Janthinobacterium</taxon>
    </lineage>
</organism>
<keyword evidence="2" id="KW-1185">Reference proteome</keyword>
<evidence type="ECO:0000313" key="1">
    <source>
        <dbReference type="EMBL" id="AYM76549.1"/>
    </source>
</evidence>
<dbReference type="AlphaFoldDB" id="A0A3G2EAP7"/>
<dbReference type="Proteomes" id="UP000279594">
    <property type="component" value="Chromosome"/>
</dbReference>
<accession>A0A3G2EAP7</accession>
<gene>
    <name evidence="1" type="ORF">D9M09_12630</name>
</gene>
<protein>
    <submittedName>
        <fullName evidence="1">Uncharacterized protein</fullName>
    </submittedName>
</protein>
<evidence type="ECO:0000313" key="2">
    <source>
        <dbReference type="Proteomes" id="UP000279594"/>
    </source>
</evidence>
<reference evidence="1 2" key="1">
    <citation type="submission" date="2018-10" db="EMBL/GenBank/DDBJ databases">
        <title>Effects of UV and annual dynamics of microbial communities in freshwater RAS systems.</title>
        <authorList>
            <person name="Bekkelund A.K."/>
            <person name="Hansen B.R."/>
            <person name="Stokken H."/>
            <person name="Eriksen B.F."/>
            <person name="Kashulin N.A."/>
        </authorList>
    </citation>
    <scope>NUCLEOTIDE SEQUENCE [LARGE SCALE GENOMIC DNA]</scope>
    <source>
        <strain evidence="1 2">BHSEK</strain>
    </source>
</reference>
<proteinExistence type="predicted"/>